<keyword evidence="2 5" id="KW-0812">Transmembrane</keyword>
<dbReference type="InterPro" id="IPR002033">
    <property type="entry name" value="TatC"/>
</dbReference>
<keyword evidence="5" id="KW-0813">Transport</keyword>
<dbReference type="GO" id="GO:0033281">
    <property type="term" value="C:TAT protein transport complex"/>
    <property type="evidence" value="ECO:0007669"/>
    <property type="project" value="UniProtKB-UniRule"/>
</dbReference>
<keyword evidence="7" id="KW-1185">Reference proteome</keyword>
<reference evidence="6 7" key="1">
    <citation type="journal article" date="2015" name="Stand. Genomic Sci.">
        <title>Genomic Encyclopedia of Bacterial and Archaeal Type Strains, Phase III: the genomes of soil and plant-associated and newly described type strains.</title>
        <authorList>
            <person name="Whitman W.B."/>
            <person name="Woyke T."/>
            <person name="Klenk H.P."/>
            <person name="Zhou Y."/>
            <person name="Lilburn T.G."/>
            <person name="Beck B.J."/>
            <person name="De Vos P."/>
            <person name="Vandamme P."/>
            <person name="Eisen J.A."/>
            <person name="Garrity G."/>
            <person name="Hugenholtz P."/>
            <person name="Kyrpides N.C."/>
        </authorList>
    </citation>
    <scope>NUCLEOTIDE SEQUENCE [LARGE SCALE GENOMIC DNA]</scope>
    <source>
        <strain evidence="6 7">CGMCC 1.7271</strain>
    </source>
</reference>
<evidence type="ECO:0000313" key="7">
    <source>
        <dbReference type="Proteomes" id="UP000316167"/>
    </source>
</evidence>
<organism evidence="6 7">
    <name type="scientific">Lacibacter cauensis</name>
    <dbReference type="NCBI Taxonomy" id="510947"/>
    <lineage>
        <taxon>Bacteria</taxon>
        <taxon>Pseudomonadati</taxon>
        <taxon>Bacteroidota</taxon>
        <taxon>Chitinophagia</taxon>
        <taxon>Chitinophagales</taxon>
        <taxon>Chitinophagaceae</taxon>
        <taxon>Lacibacter</taxon>
    </lineage>
</organism>
<evidence type="ECO:0000256" key="2">
    <source>
        <dbReference type="ARBA" id="ARBA00022692"/>
    </source>
</evidence>
<keyword evidence="5" id="KW-0653">Protein transport</keyword>
<evidence type="ECO:0000256" key="1">
    <source>
        <dbReference type="ARBA" id="ARBA00004141"/>
    </source>
</evidence>
<keyword evidence="3 5" id="KW-1133">Transmembrane helix</keyword>
<evidence type="ECO:0000256" key="3">
    <source>
        <dbReference type="ARBA" id="ARBA00022989"/>
    </source>
</evidence>
<keyword evidence="4 5" id="KW-0472">Membrane</keyword>
<name>A0A562SKK0_9BACT</name>
<dbReference type="GO" id="GO:0009977">
    <property type="term" value="F:proton motive force dependent protein transmembrane transporter activity"/>
    <property type="evidence" value="ECO:0007669"/>
    <property type="project" value="TreeGrafter"/>
</dbReference>
<keyword evidence="5" id="KW-1003">Cell membrane</keyword>
<keyword evidence="5" id="KW-0811">Translocation</keyword>
<dbReference type="GO" id="GO:0043953">
    <property type="term" value="P:protein transport by the Tat complex"/>
    <property type="evidence" value="ECO:0007669"/>
    <property type="project" value="UniProtKB-UniRule"/>
</dbReference>
<dbReference type="GO" id="GO:0065002">
    <property type="term" value="P:intracellular protein transmembrane transport"/>
    <property type="evidence" value="ECO:0007669"/>
    <property type="project" value="TreeGrafter"/>
</dbReference>
<dbReference type="Proteomes" id="UP000316167">
    <property type="component" value="Unassembled WGS sequence"/>
</dbReference>
<sequence>MIYRKRPLRAAFSLPMFGSLVFGLHLQLKSLTVAEATSERRSLIQRIRGKKGEEKAEMSFIDHLEELRWHVIRAVLAVIFASILVFFKIDFVVDKILMGPAHKDFITYQWLCKLGELLHVNALCLADFSVKFQSNAMTEQFLTTFTVGFTVGFILAFPYVFWEIWKFIRPALSDKERKGTTGAIFWISALFFIGVAFGYLILTPFMVNFYSTYSLSPLIEFKPTISDYFENLIYLTVGIGLLFQLPVVIMLLTKVGMLTPITLRRIRKYAFVVILILAAIITPSTDPFSLALVTIPLYGLYELSIAMSMRIYKRQIKQEDIEEWS</sequence>
<comment type="subunit">
    <text evidence="5">Forms a complex with TatA.</text>
</comment>
<dbReference type="EMBL" id="VLLE01000004">
    <property type="protein sequence ID" value="TWI81712.1"/>
    <property type="molecule type" value="Genomic_DNA"/>
</dbReference>
<evidence type="ECO:0000256" key="4">
    <source>
        <dbReference type="ARBA" id="ARBA00023136"/>
    </source>
</evidence>
<evidence type="ECO:0000256" key="5">
    <source>
        <dbReference type="HAMAP-Rule" id="MF_00902"/>
    </source>
</evidence>
<dbReference type="AlphaFoldDB" id="A0A562SKK0"/>
<feature type="transmembrane region" description="Helical" evidence="5">
    <location>
        <begin position="141"/>
        <end position="162"/>
    </location>
</feature>
<feature type="transmembrane region" description="Helical" evidence="5">
    <location>
        <begin position="67"/>
        <end position="89"/>
    </location>
</feature>
<evidence type="ECO:0000313" key="6">
    <source>
        <dbReference type="EMBL" id="TWI81712.1"/>
    </source>
</evidence>
<comment type="similarity">
    <text evidence="5">Belongs to the TatC family.</text>
</comment>
<comment type="caution">
    <text evidence="6">The sequence shown here is derived from an EMBL/GenBank/DDBJ whole genome shotgun (WGS) entry which is preliminary data.</text>
</comment>
<comment type="subcellular location">
    <subcellularLocation>
        <location evidence="5">Cell membrane</location>
        <topology evidence="5">Multi-pass membrane protein</topology>
    </subcellularLocation>
    <subcellularLocation>
        <location evidence="1">Membrane</location>
        <topology evidence="1">Multi-pass membrane protein</topology>
    </subcellularLocation>
</comment>
<dbReference type="NCBIfam" id="TIGR00945">
    <property type="entry name" value="tatC"/>
    <property type="match status" value="1"/>
</dbReference>
<comment type="function">
    <text evidence="5">Part of the twin-arginine translocation (Tat) system that transports large folded proteins containing a characteristic twin-arginine motif in their signal peptide across membranes.</text>
</comment>
<accession>A0A562SKK0</accession>
<feature type="transmembrane region" description="Helical" evidence="5">
    <location>
        <begin position="288"/>
        <end position="307"/>
    </location>
</feature>
<protein>
    <recommendedName>
        <fullName evidence="5">Sec-independent protein translocase protein TatC</fullName>
    </recommendedName>
</protein>
<dbReference type="Pfam" id="PF00902">
    <property type="entry name" value="TatC"/>
    <property type="match status" value="1"/>
</dbReference>
<gene>
    <name evidence="5" type="primary">tatC</name>
    <name evidence="6" type="ORF">IQ13_2731</name>
</gene>
<feature type="transmembrane region" description="Helical" evidence="5">
    <location>
        <begin position="183"/>
        <end position="207"/>
    </location>
</feature>
<proteinExistence type="inferred from homology"/>
<feature type="transmembrane region" description="Helical" evidence="5">
    <location>
        <begin position="265"/>
        <end position="282"/>
    </location>
</feature>
<dbReference type="PRINTS" id="PR01840">
    <property type="entry name" value="TATCFAMILY"/>
</dbReference>
<dbReference type="RefSeq" id="WP_242009542.1">
    <property type="nucleotide sequence ID" value="NZ_VLLE01000004.1"/>
</dbReference>
<feature type="transmembrane region" description="Helical" evidence="5">
    <location>
        <begin position="232"/>
        <end position="253"/>
    </location>
</feature>
<dbReference type="PANTHER" id="PTHR30371:SF0">
    <property type="entry name" value="SEC-INDEPENDENT PROTEIN TRANSLOCASE PROTEIN TATC, CHLOROPLASTIC-RELATED"/>
    <property type="match status" value="1"/>
</dbReference>
<dbReference type="HAMAP" id="MF_00902">
    <property type="entry name" value="TatC"/>
    <property type="match status" value="1"/>
</dbReference>
<dbReference type="PANTHER" id="PTHR30371">
    <property type="entry name" value="SEC-INDEPENDENT PROTEIN TRANSLOCASE PROTEIN TATC"/>
    <property type="match status" value="1"/>
</dbReference>